<dbReference type="PANTHER" id="PTHR30203:SF24">
    <property type="entry name" value="BLR4935 PROTEIN"/>
    <property type="match status" value="1"/>
</dbReference>
<feature type="non-terminal residue" evidence="1">
    <location>
        <position position="433"/>
    </location>
</feature>
<protein>
    <submittedName>
        <fullName evidence="1">Heavy metal RND efflux outer membrane protein, CzcC family</fullName>
    </submittedName>
</protein>
<evidence type="ECO:0000313" key="1">
    <source>
        <dbReference type="EMBL" id="VAX10933.1"/>
    </source>
</evidence>
<dbReference type="SUPFAM" id="SSF56954">
    <property type="entry name" value="Outer membrane efflux proteins (OEP)"/>
    <property type="match status" value="1"/>
</dbReference>
<name>A0A3B1BFR5_9ZZZZ</name>
<dbReference type="InterPro" id="IPR003423">
    <property type="entry name" value="OMP_efflux"/>
</dbReference>
<proteinExistence type="predicted"/>
<dbReference type="AlphaFoldDB" id="A0A3B1BFR5"/>
<dbReference type="InterPro" id="IPR010131">
    <property type="entry name" value="MdtP/NodT-like"/>
</dbReference>
<organism evidence="1">
    <name type="scientific">hydrothermal vent metagenome</name>
    <dbReference type="NCBI Taxonomy" id="652676"/>
    <lineage>
        <taxon>unclassified sequences</taxon>
        <taxon>metagenomes</taxon>
        <taxon>ecological metagenomes</taxon>
    </lineage>
</organism>
<reference evidence="1" key="1">
    <citation type="submission" date="2018-06" db="EMBL/GenBank/DDBJ databases">
        <authorList>
            <person name="Zhirakovskaya E."/>
        </authorList>
    </citation>
    <scope>NUCLEOTIDE SEQUENCE</scope>
</reference>
<dbReference type="EMBL" id="UOFX01000080">
    <property type="protein sequence ID" value="VAX10933.1"/>
    <property type="molecule type" value="Genomic_DNA"/>
</dbReference>
<dbReference type="PANTHER" id="PTHR30203">
    <property type="entry name" value="OUTER MEMBRANE CATION EFFLUX PROTEIN"/>
    <property type="match status" value="1"/>
</dbReference>
<dbReference type="Gene3D" id="1.20.1600.10">
    <property type="entry name" value="Outer membrane efflux proteins (OEP)"/>
    <property type="match status" value="1"/>
</dbReference>
<sequence length="433" mass="47858">MCVGAVANREEQSTVAGQTIVTLNLRLKVKKVLISHLSSQGQGSFFLTLLILSIAAFQLHAAEPLTPEQAVAEALKGNPGLASIKARADALAAIPDQRGTLPDPKMSVKMINLPIDSFSSTQEGMTQLQIGFSQGLPFPGKLRLRKEVAQAIADAAGFDVAELRLRLARDVKMVWWNIFYLDRALDIVDSNQTLLRQFVEVAESKYSVGQGLQQDVLLAQVELSKLLDSQIHLEGQRRNEVIRLNTLLDYQATAPVVLPAEVSEDFPPLLNETQLMTRAMAISPMLAMREQQVEAAKLRVALAKKDYYPDFNLGAAYGLRNGNNPNGSSRDDFATIMLSMNLPIYTDTKQDRAVDQRNSERLQQRYALQDERNQVAAAIGRALSDYRRGEEKAVLFKTGIIPQASQTVASMLAGYQVNKVDFLNVVRSQITLY</sequence>
<dbReference type="Pfam" id="PF02321">
    <property type="entry name" value="OEP"/>
    <property type="match status" value="2"/>
</dbReference>
<dbReference type="GO" id="GO:0015562">
    <property type="term" value="F:efflux transmembrane transporter activity"/>
    <property type="evidence" value="ECO:0007669"/>
    <property type="project" value="InterPro"/>
</dbReference>
<accession>A0A3B1BFR5</accession>
<gene>
    <name evidence="1" type="ORF">MNBD_GAMMA26-1766</name>
</gene>